<protein>
    <submittedName>
        <fullName evidence="7">D-3-phosphoglycerate dehydrogenase/2-oxoglutarate reductase</fullName>
    </submittedName>
</protein>
<reference evidence="7 8" key="2">
    <citation type="submission" date="2024-02" db="EMBL/GenBank/DDBJ databases">
        <title>The Genome Sequence of Enterococcus diestrammenae JM9A.</title>
        <authorList>
            <person name="Earl A."/>
            <person name="Manson A."/>
            <person name="Gilmore M."/>
            <person name="Sanders J."/>
            <person name="Shea T."/>
            <person name="Howe W."/>
            <person name="Livny J."/>
            <person name="Cuomo C."/>
            <person name="Neafsey D."/>
            <person name="Birren B."/>
        </authorList>
    </citation>
    <scope>NUCLEOTIDE SEQUENCE [LARGE SCALE GENOMIC DNA]</scope>
    <source>
        <strain evidence="7 8">JM9A</strain>
    </source>
</reference>
<evidence type="ECO:0000259" key="5">
    <source>
        <dbReference type="Pfam" id="PF00389"/>
    </source>
</evidence>
<dbReference type="SUPFAM" id="SSF52283">
    <property type="entry name" value="Formate/glycerate dehydrogenase catalytic domain-like"/>
    <property type="match status" value="1"/>
</dbReference>
<dbReference type="SUPFAM" id="SSF51735">
    <property type="entry name" value="NAD(P)-binding Rossmann-fold domains"/>
    <property type="match status" value="1"/>
</dbReference>
<evidence type="ECO:0000256" key="1">
    <source>
        <dbReference type="ARBA" id="ARBA00005854"/>
    </source>
</evidence>
<dbReference type="InterPro" id="IPR006139">
    <property type="entry name" value="D-isomer_2_OHA_DH_cat_dom"/>
</dbReference>
<dbReference type="Proteomes" id="UP001429357">
    <property type="component" value="Unassembled WGS sequence"/>
</dbReference>
<dbReference type="RefSeq" id="WP_161870856.1">
    <property type="nucleotide sequence ID" value="NZ_MAEI02000001.1"/>
</dbReference>
<dbReference type="InterPro" id="IPR006140">
    <property type="entry name" value="D-isomer_DH_NAD-bd"/>
</dbReference>
<name>A0ABV0EZU5_9ENTE</name>
<evidence type="ECO:0000256" key="3">
    <source>
        <dbReference type="ARBA" id="ARBA00023027"/>
    </source>
</evidence>
<comment type="similarity">
    <text evidence="1 4">Belongs to the D-isomer specific 2-hydroxyacid dehydrogenase family.</text>
</comment>
<dbReference type="EMBL" id="MAEI02000001">
    <property type="protein sequence ID" value="MEO1781267.1"/>
    <property type="molecule type" value="Genomic_DNA"/>
</dbReference>
<evidence type="ECO:0000313" key="7">
    <source>
        <dbReference type="EMBL" id="MEO1781267.1"/>
    </source>
</evidence>
<evidence type="ECO:0000256" key="4">
    <source>
        <dbReference type="RuleBase" id="RU003719"/>
    </source>
</evidence>
<dbReference type="InterPro" id="IPR050857">
    <property type="entry name" value="D-2-hydroxyacid_DH"/>
</dbReference>
<proteinExistence type="inferred from homology"/>
<organism evidence="7 8">
    <name type="scientific">Enterococcus diestrammenae</name>
    <dbReference type="NCBI Taxonomy" id="1155073"/>
    <lineage>
        <taxon>Bacteria</taxon>
        <taxon>Bacillati</taxon>
        <taxon>Bacillota</taxon>
        <taxon>Bacilli</taxon>
        <taxon>Lactobacillales</taxon>
        <taxon>Enterococcaceae</taxon>
        <taxon>Enterococcus</taxon>
    </lineage>
</organism>
<evidence type="ECO:0000313" key="8">
    <source>
        <dbReference type="Proteomes" id="UP001429357"/>
    </source>
</evidence>
<keyword evidence="3" id="KW-0520">NAD</keyword>
<keyword evidence="2 4" id="KW-0560">Oxidoreductase</keyword>
<dbReference type="PANTHER" id="PTHR42789">
    <property type="entry name" value="D-ISOMER SPECIFIC 2-HYDROXYACID DEHYDROGENASE FAMILY PROTEIN (AFU_ORTHOLOGUE AFUA_6G10090)"/>
    <property type="match status" value="1"/>
</dbReference>
<evidence type="ECO:0000256" key="2">
    <source>
        <dbReference type="ARBA" id="ARBA00023002"/>
    </source>
</evidence>
<dbReference type="InterPro" id="IPR036291">
    <property type="entry name" value="NAD(P)-bd_dom_sf"/>
</dbReference>
<reference evidence="8" key="1">
    <citation type="submission" date="2016-06" db="EMBL/GenBank/DDBJ databases">
        <title>Four novel species of enterococci isolated from chicken manure.</title>
        <authorList>
            <person name="Van Tyne D."/>
        </authorList>
    </citation>
    <scope>NUCLEOTIDE SEQUENCE [LARGE SCALE GENOMIC DNA]</scope>
    <source>
        <strain evidence="8">JM9A</strain>
    </source>
</reference>
<sequence length="312" mass="33823">MAKKVYIPQDIAEVGKTYLQDRGYEIVMGTSTDAGTVVEEAQGAEGVLLRLMPFTKEIIQQLPNLKVIARHGVGFDNVDIASATEAGVWVTITPMANASSVAETTLTLLLNLAKRIQSDVDHMRQGDFFYKNQNKGMDLAGKTVGLVGYGKIGREFARKMGALDVDVLVHDPFIKACEYGQLVSRDELLAKADFVSLHLPATAETEGSFGAAEFKKMKNSASLINVARGSLVDEPALIAALENGDIAGAALDVYSQEPLPLDHPFYSMENVLLTPHIASNTVETMDRMALHAAQEIHRVLSGGNPEWPVNRV</sequence>
<dbReference type="Pfam" id="PF02826">
    <property type="entry name" value="2-Hacid_dh_C"/>
    <property type="match status" value="1"/>
</dbReference>
<comment type="caution">
    <text evidence="7">The sequence shown here is derived from an EMBL/GenBank/DDBJ whole genome shotgun (WGS) entry which is preliminary data.</text>
</comment>
<evidence type="ECO:0000259" key="6">
    <source>
        <dbReference type="Pfam" id="PF02826"/>
    </source>
</evidence>
<feature type="domain" description="D-isomer specific 2-hydroxyacid dehydrogenase catalytic" evidence="5">
    <location>
        <begin position="9"/>
        <end position="310"/>
    </location>
</feature>
<keyword evidence="8" id="KW-1185">Reference proteome</keyword>
<accession>A0ABV0EZU5</accession>
<dbReference type="PANTHER" id="PTHR42789:SF1">
    <property type="entry name" value="D-ISOMER SPECIFIC 2-HYDROXYACID DEHYDROGENASE FAMILY PROTEIN (AFU_ORTHOLOGUE AFUA_6G10090)"/>
    <property type="match status" value="1"/>
</dbReference>
<dbReference type="CDD" id="cd12173">
    <property type="entry name" value="PGDH_4"/>
    <property type="match status" value="1"/>
</dbReference>
<dbReference type="Gene3D" id="3.40.50.720">
    <property type="entry name" value="NAD(P)-binding Rossmann-like Domain"/>
    <property type="match status" value="2"/>
</dbReference>
<gene>
    <name evidence="7" type="ORF">BAU18_000846</name>
</gene>
<feature type="domain" description="D-isomer specific 2-hydroxyacid dehydrogenase NAD-binding" evidence="6">
    <location>
        <begin position="106"/>
        <end position="278"/>
    </location>
</feature>
<dbReference type="Pfam" id="PF00389">
    <property type="entry name" value="2-Hacid_dh"/>
    <property type="match status" value="1"/>
</dbReference>